<feature type="domain" description="Blue (type 1) copper" evidence="3">
    <location>
        <begin position="76"/>
        <end position="156"/>
    </location>
</feature>
<keyword evidence="6" id="KW-1185">Reference proteome</keyword>
<name>A0A4U1JAR1_9BACT</name>
<dbReference type="Pfam" id="PF00127">
    <property type="entry name" value="Copper-bind"/>
    <property type="match status" value="1"/>
</dbReference>
<dbReference type="GO" id="GO:0030246">
    <property type="term" value="F:carbohydrate binding"/>
    <property type="evidence" value="ECO:0007669"/>
    <property type="project" value="InterPro"/>
</dbReference>
<dbReference type="AlphaFoldDB" id="A0A4U1JAR1"/>
<keyword evidence="1" id="KW-0479">Metal-binding</keyword>
<dbReference type="Gene3D" id="2.60.40.420">
    <property type="entry name" value="Cupredoxins - blue copper proteins"/>
    <property type="match status" value="1"/>
</dbReference>
<feature type="domain" description="Rhamnogalacturonan lyase" evidence="4">
    <location>
        <begin position="161"/>
        <end position="206"/>
    </location>
</feature>
<dbReference type="InterPro" id="IPR000923">
    <property type="entry name" value="BlueCu_1"/>
</dbReference>
<dbReference type="RefSeq" id="WP_136931444.1">
    <property type="nucleotide sequence ID" value="NZ_SSMQ01000026.1"/>
</dbReference>
<dbReference type="Pfam" id="PF14686">
    <property type="entry name" value="fn3_3"/>
    <property type="match status" value="1"/>
</dbReference>
<reference evidence="5 6" key="1">
    <citation type="submission" date="2019-04" db="EMBL/GenBank/DDBJ databases">
        <authorList>
            <person name="Li Y."/>
            <person name="Wang J."/>
        </authorList>
    </citation>
    <scope>NUCLEOTIDE SEQUENCE [LARGE SCALE GENOMIC DNA]</scope>
    <source>
        <strain evidence="5 6">DSM 14668</strain>
    </source>
</reference>
<dbReference type="PANTHER" id="PTHR36507">
    <property type="entry name" value="BLL1555 PROTEIN"/>
    <property type="match status" value="1"/>
</dbReference>
<dbReference type="PANTHER" id="PTHR36507:SF1">
    <property type="entry name" value="BLL1555 PROTEIN"/>
    <property type="match status" value="1"/>
</dbReference>
<organism evidence="5 6">
    <name type="scientific">Polyangium fumosum</name>
    <dbReference type="NCBI Taxonomy" id="889272"/>
    <lineage>
        <taxon>Bacteria</taxon>
        <taxon>Pseudomonadati</taxon>
        <taxon>Myxococcota</taxon>
        <taxon>Polyangia</taxon>
        <taxon>Polyangiales</taxon>
        <taxon>Polyangiaceae</taxon>
        <taxon>Polyangium</taxon>
    </lineage>
</organism>
<dbReference type="SUPFAM" id="SSF49452">
    <property type="entry name" value="Starch-binding domain-like"/>
    <property type="match status" value="1"/>
</dbReference>
<keyword evidence="2" id="KW-0186">Copper</keyword>
<evidence type="ECO:0000259" key="3">
    <source>
        <dbReference type="Pfam" id="PF00127"/>
    </source>
</evidence>
<dbReference type="SUPFAM" id="SSF49503">
    <property type="entry name" value="Cupredoxins"/>
    <property type="match status" value="1"/>
</dbReference>
<dbReference type="InterPro" id="IPR052721">
    <property type="entry name" value="ET_Amicyanin"/>
</dbReference>
<dbReference type="OrthoDB" id="9772097at2"/>
<evidence type="ECO:0000313" key="6">
    <source>
        <dbReference type="Proteomes" id="UP000309215"/>
    </source>
</evidence>
<dbReference type="InterPro" id="IPR029413">
    <property type="entry name" value="RG-lyase_II"/>
</dbReference>
<comment type="caution">
    <text evidence="5">The sequence shown here is derived from an EMBL/GenBank/DDBJ whole genome shotgun (WGS) entry which is preliminary data.</text>
</comment>
<protein>
    <recommendedName>
        <fullName evidence="7">Blue (type 1) copper domain-containing protein</fullName>
    </recommendedName>
</protein>
<accession>A0A4U1JAR1</accession>
<sequence length="232" mass="24660">MRLGSRLPGLVISLSAVALPLTVSFSPRVSRAEAPAVGNVSGVVTVLVDDAPKADRSGVVLSLENVPGAPAPAGKREIRQKNLTFTPGLMVIVKGTTVEFPNDDKVFHNVFSVSKAARFDLGLYKSGESKSVTFREAGVVDVYCNIHPHMVTKIKVLDNGFYAVTGADGSFQIKNVPVGTYPVVAWQAHAPEVRGEVTVTAGGSATFKPTITEGAAPKRHMRKDGTPYGRYK</sequence>
<dbReference type="GO" id="GO:0005507">
    <property type="term" value="F:copper ion binding"/>
    <property type="evidence" value="ECO:0007669"/>
    <property type="project" value="InterPro"/>
</dbReference>
<evidence type="ECO:0000259" key="4">
    <source>
        <dbReference type="Pfam" id="PF14686"/>
    </source>
</evidence>
<dbReference type="InterPro" id="IPR008972">
    <property type="entry name" value="Cupredoxin"/>
</dbReference>
<evidence type="ECO:0000256" key="2">
    <source>
        <dbReference type="ARBA" id="ARBA00023008"/>
    </source>
</evidence>
<dbReference type="EMBL" id="SSMQ01000026">
    <property type="protein sequence ID" value="TKD03969.1"/>
    <property type="molecule type" value="Genomic_DNA"/>
</dbReference>
<dbReference type="InterPro" id="IPR013784">
    <property type="entry name" value="Carb-bd-like_fold"/>
</dbReference>
<evidence type="ECO:0008006" key="7">
    <source>
        <dbReference type="Google" id="ProtNLM"/>
    </source>
</evidence>
<proteinExistence type="predicted"/>
<evidence type="ECO:0000313" key="5">
    <source>
        <dbReference type="EMBL" id="TKD03969.1"/>
    </source>
</evidence>
<dbReference type="GO" id="GO:0009055">
    <property type="term" value="F:electron transfer activity"/>
    <property type="evidence" value="ECO:0007669"/>
    <property type="project" value="InterPro"/>
</dbReference>
<dbReference type="Proteomes" id="UP000309215">
    <property type="component" value="Unassembled WGS sequence"/>
</dbReference>
<evidence type="ECO:0000256" key="1">
    <source>
        <dbReference type="ARBA" id="ARBA00022723"/>
    </source>
</evidence>
<gene>
    <name evidence="5" type="ORF">E8A74_24255</name>
</gene>